<evidence type="ECO:0000313" key="13">
    <source>
        <dbReference type="Proteomes" id="UP000786989"/>
    </source>
</evidence>
<comment type="subcellular location">
    <subcellularLocation>
        <location evidence="1 9">Cell membrane</location>
        <topology evidence="1 9">Multi-pass membrane protein</topology>
    </subcellularLocation>
</comment>
<name>A0A9D2UY80_9ACTN</name>
<dbReference type="InterPro" id="IPR035906">
    <property type="entry name" value="MetI-like_sf"/>
</dbReference>
<dbReference type="GO" id="GO:0022857">
    <property type="term" value="F:transmembrane transporter activity"/>
    <property type="evidence" value="ECO:0007669"/>
    <property type="project" value="InterPro"/>
</dbReference>
<dbReference type="InterPro" id="IPR043429">
    <property type="entry name" value="ArtM/GltK/GlnP/TcyL/YhdX-like"/>
</dbReference>
<dbReference type="CDD" id="cd06261">
    <property type="entry name" value="TM_PBP2"/>
    <property type="match status" value="1"/>
</dbReference>
<comment type="caution">
    <text evidence="12">The sequence shown here is derived from an EMBL/GenBank/DDBJ whole genome shotgun (WGS) entry which is preliminary data.</text>
</comment>
<feature type="domain" description="ABC transmembrane type-1" evidence="11">
    <location>
        <begin position="221"/>
        <end position="408"/>
    </location>
</feature>
<dbReference type="SUPFAM" id="SSF161098">
    <property type="entry name" value="MetI-like"/>
    <property type="match status" value="1"/>
</dbReference>
<evidence type="ECO:0000256" key="3">
    <source>
        <dbReference type="ARBA" id="ARBA00022448"/>
    </source>
</evidence>
<evidence type="ECO:0000256" key="10">
    <source>
        <dbReference type="SAM" id="MobiDB-lite"/>
    </source>
</evidence>
<evidence type="ECO:0000256" key="6">
    <source>
        <dbReference type="ARBA" id="ARBA00022970"/>
    </source>
</evidence>
<feature type="region of interest" description="Disordered" evidence="10">
    <location>
        <begin position="411"/>
        <end position="457"/>
    </location>
</feature>
<reference evidence="12" key="1">
    <citation type="journal article" date="2021" name="PeerJ">
        <title>Extensive microbial diversity within the chicken gut microbiome revealed by metagenomics and culture.</title>
        <authorList>
            <person name="Gilroy R."/>
            <person name="Ravi A."/>
            <person name="Getino M."/>
            <person name="Pursley I."/>
            <person name="Horton D.L."/>
            <person name="Alikhan N.F."/>
            <person name="Baker D."/>
            <person name="Gharbi K."/>
            <person name="Hall N."/>
            <person name="Watson M."/>
            <person name="Adriaenssens E.M."/>
            <person name="Foster-Nyarko E."/>
            <person name="Jarju S."/>
            <person name="Secka A."/>
            <person name="Antonio M."/>
            <person name="Oren A."/>
            <person name="Chaudhuri R.R."/>
            <person name="La Ragione R."/>
            <person name="Hildebrand F."/>
            <person name="Pallen M.J."/>
        </authorList>
    </citation>
    <scope>NUCLEOTIDE SEQUENCE</scope>
    <source>
        <strain evidence="12">ChiGjej6B6-11269</strain>
    </source>
</reference>
<sequence length="457" mass="48679">MNTSIPKASPLARLALAIALVLGLFAVGSLVVPGQAQALEVTQCTAAPNEDGGNQILGGAETRITWRGQAAEDESVSSIVLTMPEGLQFDADGVKVTGLDELDRVELNAQITIPGDGTMHIDFPEPAPAGLSFLVETYGATFPTEGGTFTVSTQITDADGTVSDLGPSSEIQVAGLSKSEQISSWLEGQEWVQAWNSNRFLHMFFDPTLIVTSIPSVAQGWVTALGIVIIAFPLAIVVGFLLALLRMSKLLPLRAIASLYVNIVRGTPMFLQIYIAFFGLPLLGVNVDNFALGCIVMALNSCAYLCEIFRAGIQSINKGQFEAARSLGMSAPQTMLSVIIPQAFRNVIPTMTNELITLYKDTSLLAAVGIMETVMYAKTITAATGNITPYIVAALFYLVVTLPMTAITRRMETGSTKKSSKKGKGLFGKSSSSDKGSWTPATDGTSTKLEVKQPDYF</sequence>
<dbReference type="GO" id="GO:0006865">
    <property type="term" value="P:amino acid transport"/>
    <property type="evidence" value="ECO:0007669"/>
    <property type="project" value="UniProtKB-KW"/>
</dbReference>
<dbReference type="AlphaFoldDB" id="A0A9D2UY80"/>
<evidence type="ECO:0000256" key="9">
    <source>
        <dbReference type="RuleBase" id="RU363032"/>
    </source>
</evidence>
<accession>A0A9D2UY80</accession>
<dbReference type="PANTHER" id="PTHR30614">
    <property type="entry name" value="MEMBRANE COMPONENT OF AMINO ACID ABC TRANSPORTER"/>
    <property type="match status" value="1"/>
</dbReference>
<keyword evidence="7 9" id="KW-1133">Transmembrane helix</keyword>
<evidence type="ECO:0000256" key="2">
    <source>
        <dbReference type="ARBA" id="ARBA00010072"/>
    </source>
</evidence>
<evidence type="ECO:0000256" key="7">
    <source>
        <dbReference type="ARBA" id="ARBA00022989"/>
    </source>
</evidence>
<feature type="compositionally biased region" description="Polar residues" evidence="10">
    <location>
        <begin position="439"/>
        <end position="448"/>
    </location>
</feature>
<dbReference type="EMBL" id="DYWI01000201">
    <property type="protein sequence ID" value="HJF66514.1"/>
    <property type="molecule type" value="Genomic_DNA"/>
</dbReference>
<evidence type="ECO:0000313" key="12">
    <source>
        <dbReference type="EMBL" id="HJF66514.1"/>
    </source>
</evidence>
<dbReference type="GO" id="GO:0043190">
    <property type="term" value="C:ATP-binding cassette (ABC) transporter complex"/>
    <property type="evidence" value="ECO:0007669"/>
    <property type="project" value="InterPro"/>
</dbReference>
<dbReference type="NCBIfam" id="TIGR01726">
    <property type="entry name" value="HEQRo_perm_3TM"/>
    <property type="match status" value="1"/>
</dbReference>
<keyword evidence="5 9" id="KW-0812">Transmembrane</keyword>
<keyword evidence="4" id="KW-1003">Cell membrane</keyword>
<dbReference type="Gene3D" id="1.10.3720.10">
    <property type="entry name" value="MetI-like"/>
    <property type="match status" value="1"/>
</dbReference>
<evidence type="ECO:0000259" key="11">
    <source>
        <dbReference type="PROSITE" id="PS50928"/>
    </source>
</evidence>
<gene>
    <name evidence="12" type="ORF">K8U77_10445</name>
</gene>
<feature type="transmembrane region" description="Helical" evidence="9">
    <location>
        <begin position="221"/>
        <end position="245"/>
    </location>
</feature>
<evidence type="ECO:0000256" key="5">
    <source>
        <dbReference type="ARBA" id="ARBA00022692"/>
    </source>
</evidence>
<dbReference type="InterPro" id="IPR000515">
    <property type="entry name" value="MetI-like"/>
</dbReference>
<comment type="similarity">
    <text evidence="2">Belongs to the binding-protein-dependent transport system permease family. HisMQ subfamily.</text>
</comment>
<dbReference type="Proteomes" id="UP000786989">
    <property type="component" value="Unassembled WGS sequence"/>
</dbReference>
<evidence type="ECO:0000256" key="4">
    <source>
        <dbReference type="ARBA" id="ARBA00022475"/>
    </source>
</evidence>
<keyword evidence="8 9" id="KW-0472">Membrane</keyword>
<feature type="compositionally biased region" description="Low complexity" evidence="10">
    <location>
        <begin position="427"/>
        <end position="437"/>
    </location>
</feature>
<feature type="transmembrane region" description="Helical" evidence="9">
    <location>
        <begin position="257"/>
        <end position="278"/>
    </location>
</feature>
<dbReference type="InterPro" id="IPR010065">
    <property type="entry name" value="AA_ABC_transptr_permease_3TM"/>
</dbReference>
<dbReference type="PANTHER" id="PTHR30614:SF20">
    <property type="entry name" value="GLUTAMINE TRANSPORT SYSTEM PERMEASE PROTEIN GLNP"/>
    <property type="match status" value="1"/>
</dbReference>
<dbReference type="PROSITE" id="PS50928">
    <property type="entry name" value="ABC_TM1"/>
    <property type="match status" value="1"/>
</dbReference>
<evidence type="ECO:0000256" key="1">
    <source>
        <dbReference type="ARBA" id="ARBA00004651"/>
    </source>
</evidence>
<organism evidence="12 13">
    <name type="scientific">Slackia equolifaciens</name>
    <dbReference type="NCBI Taxonomy" id="498718"/>
    <lineage>
        <taxon>Bacteria</taxon>
        <taxon>Bacillati</taxon>
        <taxon>Actinomycetota</taxon>
        <taxon>Coriobacteriia</taxon>
        <taxon>Eggerthellales</taxon>
        <taxon>Eggerthellaceae</taxon>
        <taxon>Slackia</taxon>
    </lineage>
</organism>
<feature type="transmembrane region" description="Helical" evidence="9">
    <location>
        <begin position="290"/>
        <end position="309"/>
    </location>
</feature>
<feature type="transmembrane region" description="Helical" evidence="9">
    <location>
        <begin position="387"/>
        <end position="408"/>
    </location>
</feature>
<keyword evidence="6" id="KW-0029">Amino-acid transport</keyword>
<dbReference type="Pfam" id="PF00528">
    <property type="entry name" value="BPD_transp_1"/>
    <property type="match status" value="1"/>
</dbReference>
<proteinExistence type="inferred from homology"/>
<protein>
    <submittedName>
        <fullName evidence="12">Amino acid ABC transporter permease</fullName>
    </submittedName>
</protein>
<reference evidence="12" key="2">
    <citation type="submission" date="2021-09" db="EMBL/GenBank/DDBJ databases">
        <authorList>
            <person name="Gilroy R."/>
        </authorList>
    </citation>
    <scope>NUCLEOTIDE SEQUENCE</scope>
    <source>
        <strain evidence="12">ChiGjej6B6-11269</strain>
    </source>
</reference>
<evidence type="ECO:0000256" key="8">
    <source>
        <dbReference type="ARBA" id="ARBA00023136"/>
    </source>
</evidence>
<keyword evidence="3 9" id="KW-0813">Transport</keyword>